<keyword evidence="10" id="KW-0067">ATP-binding</keyword>
<dbReference type="GO" id="GO:0000155">
    <property type="term" value="F:phosphorelay sensor kinase activity"/>
    <property type="evidence" value="ECO:0007669"/>
    <property type="project" value="InterPro"/>
</dbReference>
<dbReference type="SUPFAM" id="SSF55874">
    <property type="entry name" value="ATPase domain of HSP90 chaperone/DNA topoisomerase II/histidine kinase"/>
    <property type="match status" value="1"/>
</dbReference>
<name>A0A832I6G5_UNCEI</name>
<dbReference type="PANTHER" id="PTHR43711:SF1">
    <property type="entry name" value="HISTIDINE KINASE 1"/>
    <property type="match status" value="1"/>
</dbReference>
<sequence length="519" mass="56759">MSTSRVRRRILLAAALGVALPAAVLAGIAVFLTFRIAASVQKDAGRYNSYLAQLVGKAFEQELMDHLRQDAATAERVAREGGSEAAVRAALEAEGAEFEGAHFVPVEELGGYSLIMVESAPLLYAPGEGARAGQRFCGLLLRRPDGDVLGAGGWWVDPAAFVRNHFEVVLRERLPSDPRMYGGIELTRRASIEALDAAGRRIGRVREPGDASTVRVEPMQGPFETLAVRVAVTPDSPIVWTRRFLAIELMFVAAMGLVIAGAMAFGYRYLIRQLELAQLKAGFLSNVTHELKTPIAMIRLGVETLQMKRFASPEEEARFLGIIERETQKLTQLVDNILDFARLEAGRAAFRFGRVDLRTLVADAVESLRPRLDHLGFSVEVELPESLPPARADAQTISHAVLNLLDNAIKYSRTRKEIRVRAAARDRWVTVSVSDRGIGIAPGDRKRIFEKFVRLENGLVHDVRGAGLGLSLVDQIIRAHHGRIEVQSTPGEGSTFTLWLPVADGAEPARSEPAARTGT</sequence>
<evidence type="ECO:0000256" key="1">
    <source>
        <dbReference type="ARBA" id="ARBA00000085"/>
    </source>
</evidence>
<keyword evidence="7" id="KW-0808">Transferase</keyword>
<dbReference type="EMBL" id="DSQF01000018">
    <property type="protein sequence ID" value="HGZ43443.1"/>
    <property type="molecule type" value="Genomic_DNA"/>
</dbReference>
<dbReference type="FunFam" id="3.30.565.10:FF:000023">
    <property type="entry name" value="PAS domain-containing sensor histidine kinase"/>
    <property type="match status" value="1"/>
</dbReference>
<dbReference type="InterPro" id="IPR036097">
    <property type="entry name" value="HisK_dim/P_sf"/>
</dbReference>
<keyword evidence="12 13" id="KW-0472">Membrane</keyword>
<keyword evidence="11" id="KW-0902">Two-component regulatory system</keyword>
<evidence type="ECO:0000256" key="8">
    <source>
        <dbReference type="ARBA" id="ARBA00022741"/>
    </source>
</evidence>
<dbReference type="SMART" id="SM00388">
    <property type="entry name" value="HisKA"/>
    <property type="match status" value="1"/>
</dbReference>
<dbReference type="InterPro" id="IPR004358">
    <property type="entry name" value="Sig_transdc_His_kin-like_C"/>
</dbReference>
<evidence type="ECO:0000256" key="9">
    <source>
        <dbReference type="ARBA" id="ARBA00022777"/>
    </source>
</evidence>
<keyword evidence="5" id="KW-1003">Cell membrane</keyword>
<dbReference type="Pfam" id="PF02518">
    <property type="entry name" value="HATPase_c"/>
    <property type="match status" value="1"/>
</dbReference>
<feature type="domain" description="Histidine kinase" evidence="14">
    <location>
        <begin position="286"/>
        <end position="504"/>
    </location>
</feature>
<comment type="caution">
    <text evidence="15">The sequence shown here is derived from an EMBL/GenBank/DDBJ whole genome shotgun (WGS) entry which is preliminary data.</text>
</comment>
<proteinExistence type="predicted"/>
<evidence type="ECO:0000256" key="7">
    <source>
        <dbReference type="ARBA" id="ARBA00022679"/>
    </source>
</evidence>
<keyword evidence="13" id="KW-0812">Transmembrane</keyword>
<dbReference type="Gene3D" id="1.10.287.130">
    <property type="match status" value="1"/>
</dbReference>
<dbReference type="InterPro" id="IPR005467">
    <property type="entry name" value="His_kinase_dom"/>
</dbReference>
<dbReference type="FunFam" id="1.10.287.130:FF:000001">
    <property type="entry name" value="Two-component sensor histidine kinase"/>
    <property type="match status" value="1"/>
</dbReference>
<evidence type="ECO:0000313" key="15">
    <source>
        <dbReference type="EMBL" id="HGZ43443.1"/>
    </source>
</evidence>
<evidence type="ECO:0000256" key="4">
    <source>
        <dbReference type="ARBA" id="ARBA00012438"/>
    </source>
</evidence>
<dbReference type="EC" id="2.7.13.3" evidence="4"/>
<dbReference type="InterPro" id="IPR003661">
    <property type="entry name" value="HisK_dim/P_dom"/>
</dbReference>
<comment type="subcellular location">
    <subcellularLocation>
        <location evidence="2">Cell membrane</location>
    </subcellularLocation>
    <subcellularLocation>
        <location evidence="3">Membrane raft</location>
        <topology evidence="3">Multi-pass membrane protein</topology>
    </subcellularLocation>
</comment>
<dbReference type="InterPro" id="IPR050736">
    <property type="entry name" value="Sensor_HK_Regulatory"/>
</dbReference>
<evidence type="ECO:0000256" key="13">
    <source>
        <dbReference type="SAM" id="Phobius"/>
    </source>
</evidence>
<evidence type="ECO:0000256" key="5">
    <source>
        <dbReference type="ARBA" id="ARBA00022475"/>
    </source>
</evidence>
<dbReference type="GO" id="GO:0005524">
    <property type="term" value="F:ATP binding"/>
    <property type="evidence" value="ECO:0007669"/>
    <property type="project" value="UniProtKB-KW"/>
</dbReference>
<dbReference type="InterPro" id="IPR003594">
    <property type="entry name" value="HATPase_dom"/>
</dbReference>
<dbReference type="Pfam" id="PF00512">
    <property type="entry name" value="HisKA"/>
    <property type="match status" value="1"/>
</dbReference>
<feature type="transmembrane region" description="Helical" evidence="13">
    <location>
        <begin position="244"/>
        <end position="270"/>
    </location>
</feature>
<evidence type="ECO:0000256" key="2">
    <source>
        <dbReference type="ARBA" id="ARBA00004236"/>
    </source>
</evidence>
<reference evidence="15" key="1">
    <citation type="journal article" date="2020" name="mSystems">
        <title>Genome- and Community-Level Interaction Insights into Carbon Utilization and Element Cycling Functions of Hydrothermarchaeota in Hydrothermal Sediment.</title>
        <authorList>
            <person name="Zhou Z."/>
            <person name="Liu Y."/>
            <person name="Xu W."/>
            <person name="Pan J."/>
            <person name="Luo Z.H."/>
            <person name="Li M."/>
        </authorList>
    </citation>
    <scope>NUCLEOTIDE SEQUENCE [LARGE SCALE GENOMIC DNA]</scope>
    <source>
        <strain evidence="15">SpSt-381</strain>
    </source>
</reference>
<dbReference type="Gene3D" id="3.30.565.10">
    <property type="entry name" value="Histidine kinase-like ATPase, C-terminal domain"/>
    <property type="match status" value="1"/>
</dbReference>
<dbReference type="AlphaFoldDB" id="A0A832I6G5"/>
<dbReference type="PRINTS" id="PR00344">
    <property type="entry name" value="BCTRLSENSOR"/>
</dbReference>
<gene>
    <name evidence="15" type="ORF">ENR23_08465</name>
</gene>
<comment type="catalytic activity">
    <reaction evidence="1">
        <text>ATP + protein L-histidine = ADP + protein N-phospho-L-histidine.</text>
        <dbReference type="EC" id="2.7.13.3"/>
    </reaction>
</comment>
<dbReference type="PROSITE" id="PS50109">
    <property type="entry name" value="HIS_KIN"/>
    <property type="match status" value="1"/>
</dbReference>
<evidence type="ECO:0000256" key="12">
    <source>
        <dbReference type="ARBA" id="ARBA00023136"/>
    </source>
</evidence>
<organism evidence="15">
    <name type="scientific">Eiseniibacteriota bacterium</name>
    <dbReference type="NCBI Taxonomy" id="2212470"/>
    <lineage>
        <taxon>Bacteria</taxon>
        <taxon>Candidatus Eiseniibacteriota</taxon>
    </lineage>
</organism>
<keyword evidence="8" id="KW-0547">Nucleotide-binding</keyword>
<evidence type="ECO:0000256" key="10">
    <source>
        <dbReference type="ARBA" id="ARBA00022840"/>
    </source>
</evidence>
<evidence type="ECO:0000256" key="11">
    <source>
        <dbReference type="ARBA" id="ARBA00023012"/>
    </source>
</evidence>
<keyword evidence="13" id="KW-1133">Transmembrane helix</keyword>
<evidence type="ECO:0000259" key="14">
    <source>
        <dbReference type="PROSITE" id="PS50109"/>
    </source>
</evidence>
<dbReference type="SMART" id="SM00387">
    <property type="entry name" value="HATPase_c"/>
    <property type="match status" value="1"/>
</dbReference>
<dbReference type="PANTHER" id="PTHR43711">
    <property type="entry name" value="TWO-COMPONENT HISTIDINE KINASE"/>
    <property type="match status" value="1"/>
</dbReference>
<dbReference type="InterPro" id="IPR036890">
    <property type="entry name" value="HATPase_C_sf"/>
</dbReference>
<dbReference type="GO" id="GO:0005886">
    <property type="term" value="C:plasma membrane"/>
    <property type="evidence" value="ECO:0007669"/>
    <property type="project" value="UniProtKB-SubCell"/>
</dbReference>
<protein>
    <recommendedName>
        <fullName evidence="4">histidine kinase</fullName>
        <ecNumber evidence="4">2.7.13.3</ecNumber>
    </recommendedName>
</protein>
<keyword evidence="6" id="KW-0597">Phosphoprotein</keyword>
<dbReference type="GO" id="GO:0045121">
    <property type="term" value="C:membrane raft"/>
    <property type="evidence" value="ECO:0007669"/>
    <property type="project" value="UniProtKB-SubCell"/>
</dbReference>
<evidence type="ECO:0000256" key="6">
    <source>
        <dbReference type="ARBA" id="ARBA00022553"/>
    </source>
</evidence>
<dbReference type="CDD" id="cd00082">
    <property type="entry name" value="HisKA"/>
    <property type="match status" value="1"/>
</dbReference>
<accession>A0A832I6G5</accession>
<dbReference type="CDD" id="cd00075">
    <property type="entry name" value="HATPase"/>
    <property type="match status" value="1"/>
</dbReference>
<keyword evidence="9 15" id="KW-0418">Kinase</keyword>
<evidence type="ECO:0000256" key="3">
    <source>
        <dbReference type="ARBA" id="ARBA00004314"/>
    </source>
</evidence>
<dbReference type="SUPFAM" id="SSF47384">
    <property type="entry name" value="Homodimeric domain of signal transducing histidine kinase"/>
    <property type="match status" value="1"/>
</dbReference>